<dbReference type="Proteomes" id="UP000603865">
    <property type="component" value="Unassembled WGS sequence"/>
</dbReference>
<name>A0A918FIQ9_9DEIO</name>
<evidence type="ECO:0000313" key="1">
    <source>
        <dbReference type="EMBL" id="GGR39960.1"/>
    </source>
</evidence>
<comment type="caution">
    <text evidence="1">The sequence shown here is derived from an EMBL/GenBank/DDBJ whole genome shotgun (WGS) entry which is preliminary data.</text>
</comment>
<proteinExistence type="predicted"/>
<reference evidence="1" key="2">
    <citation type="submission" date="2020-09" db="EMBL/GenBank/DDBJ databases">
        <authorList>
            <person name="Sun Q."/>
            <person name="Ohkuma M."/>
        </authorList>
    </citation>
    <scope>NUCLEOTIDE SEQUENCE</scope>
    <source>
        <strain evidence="1">JCM 31311</strain>
    </source>
</reference>
<organism evidence="1 2">
    <name type="scientific">Deinococcus ruber</name>
    <dbReference type="NCBI Taxonomy" id="1848197"/>
    <lineage>
        <taxon>Bacteria</taxon>
        <taxon>Thermotogati</taxon>
        <taxon>Deinococcota</taxon>
        <taxon>Deinococci</taxon>
        <taxon>Deinococcales</taxon>
        <taxon>Deinococcaceae</taxon>
        <taxon>Deinococcus</taxon>
    </lineage>
</organism>
<sequence length="97" mass="11200">MRGPDGQVCLMSSGPTWRVQVRWEDGHQAEFTYVGPLWVGRVSEEIRIRAEAEHAQRREADPTLPARLAYQVLSYRRHGVRDDNRASPNPLLYRPES</sequence>
<dbReference type="EMBL" id="BMQL01000099">
    <property type="protein sequence ID" value="GGR39960.1"/>
    <property type="molecule type" value="Genomic_DNA"/>
</dbReference>
<accession>A0A918FIQ9</accession>
<reference evidence="1" key="1">
    <citation type="journal article" date="2014" name="Int. J. Syst. Evol. Microbiol.">
        <title>Complete genome sequence of Corynebacterium casei LMG S-19264T (=DSM 44701T), isolated from a smear-ripened cheese.</title>
        <authorList>
            <consortium name="US DOE Joint Genome Institute (JGI-PGF)"/>
            <person name="Walter F."/>
            <person name="Albersmeier A."/>
            <person name="Kalinowski J."/>
            <person name="Ruckert C."/>
        </authorList>
    </citation>
    <scope>NUCLEOTIDE SEQUENCE</scope>
    <source>
        <strain evidence="1">JCM 31311</strain>
    </source>
</reference>
<evidence type="ECO:0000313" key="2">
    <source>
        <dbReference type="Proteomes" id="UP000603865"/>
    </source>
</evidence>
<gene>
    <name evidence="1" type="ORF">GCM10008957_55740</name>
</gene>
<dbReference type="AlphaFoldDB" id="A0A918FIQ9"/>
<protein>
    <submittedName>
        <fullName evidence="1">Uncharacterized protein</fullName>
    </submittedName>
</protein>
<keyword evidence="2" id="KW-1185">Reference proteome</keyword>